<gene>
    <name evidence="4" type="ORF">AVDCRST_MAG56-6492</name>
</gene>
<dbReference type="GO" id="GO:0008233">
    <property type="term" value="F:peptidase activity"/>
    <property type="evidence" value="ECO:0007669"/>
    <property type="project" value="UniProtKB-KW"/>
</dbReference>
<evidence type="ECO:0000259" key="2">
    <source>
        <dbReference type="Pfam" id="PF05299"/>
    </source>
</evidence>
<evidence type="ECO:0000256" key="1">
    <source>
        <dbReference type="SAM" id="MobiDB-lite"/>
    </source>
</evidence>
<keyword evidence="4" id="KW-0645">Protease</keyword>
<evidence type="ECO:0000313" key="4">
    <source>
        <dbReference type="EMBL" id="CAA9305769.1"/>
    </source>
</evidence>
<dbReference type="Pfam" id="PF17899">
    <property type="entry name" value="Peptidase_M61_N"/>
    <property type="match status" value="1"/>
</dbReference>
<evidence type="ECO:0000259" key="3">
    <source>
        <dbReference type="Pfam" id="PF17899"/>
    </source>
</evidence>
<dbReference type="InterPro" id="IPR007963">
    <property type="entry name" value="Peptidase_M61_catalytic"/>
</dbReference>
<dbReference type="SUPFAM" id="SSF55486">
    <property type="entry name" value="Metalloproteases ('zincins'), catalytic domain"/>
    <property type="match status" value="1"/>
</dbReference>
<dbReference type="Gene3D" id="1.10.390.10">
    <property type="entry name" value="Neutral Protease Domain 2"/>
    <property type="match status" value="1"/>
</dbReference>
<dbReference type="InterPro" id="IPR040756">
    <property type="entry name" value="Peptidase_M61_N"/>
</dbReference>
<dbReference type="Gene3D" id="2.60.40.3650">
    <property type="match status" value="1"/>
</dbReference>
<protein>
    <submittedName>
        <fullName evidence="4">Protease</fullName>
    </submittedName>
</protein>
<name>A0A6J4KHB8_9SPHI</name>
<dbReference type="GO" id="GO:0006508">
    <property type="term" value="P:proteolysis"/>
    <property type="evidence" value="ECO:0007669"/>
    <property type="project" value="UniProtKB-KW"/>
</dbReference>
<sequence length="494" mass="55536">MQYHLTPEPAKHLLHVELTLPNLDTPTLELQLPAWRPGRYELANYAKNVLRLEAFTMDDQPLAVRKRTKDRWLVHLQGNGEVKVRYSYYARQMDAGNSWVDASFVYLNFINCLLYAEDRLDEPCGVHLQLPPDYQVACGLPQPGPGRLEAESYYQLVDSPLVAGADIHHQSYEVDGHRFHVWVQGAVHFSWERLLEDFRGFTRVQMQLMGGFPCPEYHFLLHALPDKHYHGVEHWNSTVMTLGPAEKIAGELYPELVGLASHELFHVWNVIRIRPAELLPYDFSRENYFPTGYVAEGLTTYYGDLLLARSGFFSRDAYLAELTGTLNRHFTTGNGAALSLTESSLDLWLDGYVAGVPGRKVSIYHKGALTALILDLEIRRMTGDARSLDDVMRGLWERHGQKQVGYHHHDYVALAEEVAGRPLSDYFAACITGTGPLHERLAAALGHVGCGLEVTPQPGDAGNVQVRIVPGPETESLRQWLGHPAPEKSGPENA</sequence>
<proteinExistence type="predicted"/>
<organism evidence="4">
    <name type="scientific">uncultured Cytophagales bacterium</name>
    <dbReference type="NCBI Taxonomy" id="158755"/>
    <lineage>
        <taxon>Bacteria</taxon>
        <taxon>Pseudomonadati</taxon>
        <taxon>Bacteroidota</taxon>
        <taxon>Sphingobacteriia</taxon>
        <taxon>Sphingobacteriales</taxon>
        <taxon>environmental samples</taxon>
    </lineage>
</organism>
<feature type="compositionally biased region" description="Basic and acidic residues" evidence="1">
    <location>
        <begin position="485"/>
        <end position="494"/>
    </location>
</feature>
<keyword evidence="4" id="KW-0378">Hydrolase</keyword>
<dbReference type="AlphaFoldDB" id="A0A6J4KHB8"/>
<feature type="domain" description="Peptidase M61 catalytic" evidence="2">
    <location>
        <begin position="256"/>
        <end position="369"/>
    </location>
</feature>
<dbReference type="EMBL" id="CADCTQ010000479">
    <property type="protein sequence ID" value="CAA9305769.1"/>
    <property type="molecule type" value="Genomic_DNA"/>
</dbReference>
<dbReference type="PIRSF" id="PIRSF016493">
    <property type="entry name" value="Glycyl_aminpptds"/>
    <property type="match status" value="1"/>
</dbReference>
<reference evidence="4" key="1">
    <citation type="submission" date="2020-02" db="EMBL/GenBank/DDBJ databases">
        <authorList>
            <person name="Meier V. D."/>
        </authorList>
    </citation>
    <scope>NUCLEOTIDE SEQUENCE</scope>
    <source>
        <strain evidence="4">AVDCRST_MAG56</strain>
    </source>
</reference>
<feature type="region of interest" description="Disordered" evidence="1">
    <location>
        <begin position="475"/>
        <end position="494"/>
    </location>
</feature>
<dbReference type="Pfam" id="PF05299">
    <property type="entry name" value="Peptidase_M61"/>
    <property type="match status" value="1"/>
</dbReference>
<feature type="domain" description="Peptidase M61 N-terminal" evidence="3">
    <location>
        <begin position="3"/>
        <end position="164"/>
    </location>
</feature>
<dbReference type="InterPro" id="IPR024191">
    <property type="entry name" value="Peptidase_M61"/>
</dbReference>
<dbReference type="InterPro" id="IPR027268">
    <property type="entry name" value="Peptidase_M4/M1_CTD_sf"/>
</dbReference>
<accession>A0A6J4KHB8</accession>